<dbReference type="PANTHER" id="PTHR38109:SF1">
    <property type="entry name" value="PROTEIN YCGL"/>
    <property type="match status" value="1"/>
</dbReference>
<dbReference type="Pfam" id="PF05166">
    <property type="entry name" value="YcgL"/>
    <property type="match status" value="1"/>
</dbReference>
<dbReference type="PANTHER" id="PTHR38109">
    <property type="entry name" value="PROTEIN YCGL"/>
    <property type="match status" value="1"/>
</dbReference>
<evidence type="ECO:0000313" key="2">
    <source>
        <dbReference type="EMBL" id="SPY96316.1"/>
    </source>
</evidence>
<dbReference type="PROSITE" id="PS51648">
    <property type="entry name" value="YCGL"/>
    <property type="match status" value="1"/>
</dbReference>
<dbReference type="InterPro" id="IPR038068">
    <property type="entry name" value="YcgL-like_sf"/>
</dbReference>
<name>A0A2X2BSM2_PROMI</name>
<dbReference type="SUPFAM" id="SSF160191">
    <property type="entry name" value="YcgL-like"/>
    <property type="match status" value="1"/>
</dbReference>
<sequence>MLLDLAQRQRLANADIEKVKQALTDQGFYLQVPPPVESMLNAYLDELKNSEKTE</sequence>
<dbReference type="AlphaFoldDB" id="A0A2X2BSM2"/>
<gene>
    <name evidence="2" type="primary">ycgL</name>
    <name evidence="2" type="ORF">NCTC10975_02027</name>
</gene>
<organism evidence="2 3">
    <name type="scientific">Proteus mirabilis</name>
    <dbReference type="NCBI Taxonomy" id="584"/>
    <lineage>
        <taxon>Bacteria</taxon>
        <taxon>Pseudomonadati</taxon>
        <taxon>Pseudomonadota</taxon>
        <taxon>Gammaproteobacteria</taxon>
        <taxon>Enterobacterales</taxon>
        <taxon>Morganellaceae</taxon>
        <taxon>Proteus</taxon>
    </lineage>
</organism>
<dbReference type="EMBL" id="UAUE01000013">
    <property type="protein sequence ID" value="SPY96316.1"/>
    <property type="molecule type" value="Genomic_DNA"/>
</dbReference>
<evidence type="ECO:0000313" key="3">
    <source>
        <dbReference type="Proteomes" id="UP000251485"/>
    </source>
</evidence>
<evidence type="ECO:0000259" key="1">
    <source>
        <dbReference type="PROSITE" id="PS51648"/>
    </source>
</evidence>
<dbReference type="Proteomes" id="UP000251485">
    <property type="component" value="Unassembled WGS sequence"/>
</dbReference>
<proteinExistence type="predicted"/>
<dbReference type="InterPro" id="IPR027354">
    <property type="entry name" value="YcgL_dom"/>
</dbReference>
<dbReference type="Gene3D" id="3.10.510.20">
    <property type="entry name" value="YcgL domain"/>
    <property type="match status" value="1"/>
</dbReference>
<accession>A0A2X2BSM2</accession>
<reference evidence="2 3" key="1">
    <citation type="submission" date="2018-06" db="EMBL/GenBank/DDBJ databases">
        <authorList>
            <consortium name="Pathogen Informatics"/>
            <person name="Doyle S."/>
        </authorList>
    </citation>
    <scope>NUCLEOTIDE SEQUENCE [LARGE SCALE GENOMIC DNA]</scope>
    <source>
        <strain evidence="2 3">NCTC10975</strain>
    </source>
</reference>
<protein>
    <submittedName>
        <fullName evidence="2">YcgL domain</fullName>
    </submittedName>
</protein>
<feature type="domain" description="YcgL" evidence="1">
    <location>
        <begin position="1"/>
        <end position="44"/>
    </location>
</feature>